<evidence type="ECO:0000256" key="11">
    <source>
        <dbReference type="ARBA" id="ARBA00023128"/>
    </source>
</evidence>
<keyword evidence="10 14" id="KW-0186">Copper</keyword>
<evidence type="ECO:0000256" key="4">
    <source>
        <dbReference type="ARBA" id="ARBA00022660"/>
    </source>
</evidence>
<keyword evidence="7" id="KW-1278">Translocase</keyword>
<dbReference type="PRINTS" id="PR01166">
    <property type="entry name" value="CYCOXIDASEII"/>
</dbReference>
<dbReference type="GO" id="GO:0004129">
    <property type="term" value="F:cytochrome-c oxidase activity"/>
    <property type="evidence" value="ECO:0007669"/>
    <property type="project" value="UniProtKB-EC"/>
</dbReference>
<dbReference type="Gene3D" id="2.60.40.420">
    <property type="entry name" value="Cupredoxins - blue copper proteins"/>
    <property type="match status" value="1"/>
</dbReference>
<evidence type="ECO:0000256" key="13">
    <source>
        <dbReference type="ARBA" id="ARBA00049512"/>
    </source>
</evidence>
<organism evidence="18">
    <name type="scientific">Galdieria phlegrea</name>
    <dbReference type="NCBI Taxonomy" id="1389228"/>
    <lineage>
        <taxon>Eukaryota</taxon>
        <taxon>Rhodophyta</taxon>
        <taxon>Bangiophyceae</taxon>
        <taxon>Galdieriales</taxon>
        <taxon>Galdieriaceae</taxon>
        <taxon>Galdieria</taxon>
    </lineage>
</organism>
<feature type="domain" description="Cytochrome oxidase subunit II transmembrane region profile" evidence="17">
    <location>
        <begin position="7"/>
        <end position="102"/>
    </location>
</feature>
<feature type="transmembrane region" description="Helical" evidence="15">
    <location>
        <begin position="74"/>
        <end position="98"/>
    </location>
</feature>
<keyword evidence="11 14" id="KW-0496">Mitochondrion</keyword>
<keyword evidence="4 14" id="KW-0679">Respiratory chain</keyword>
<dbReference type="FunFam" id="2.60.40.420:FF:000001">
    <property type="entry name" value="Cytochrome c oxidase subunit 2"/>
    <property type="match status" value="1"/>
</dbReference>
<gene>
    <name evidence="18" type="primary">cox2</name>
    <name evidence="18" type="ORF">GAPH_DBV009_001</name>
</gene>
<keyword evidence="12 14" id="KW-0472">Membrane</keyword>
<dbReference type="PROSITE" id="PS50857">
    <property type="entry name" value="COX2_CUA"/>
    <property type="match status" value="1"/>
</dbReference>
<evidence type="ECO:0000259" key="17">
    <source>
        <dbReference type="PROSITE" id="PS50999"/>
    </source>
</evidence>
<dbReference type="FunFam" id="1.10.287.90:FF:000004">
    <property type="entry name" value="Cytochrome c oxidase subunit 2"/>
    <property type="match status" value="1"/>
</dbReference>
<geneLocation type="mitochondrion" evidence="18"/>
<evidence type="ECO:0000256" key="7">
    <source>
        <dbReference type="ARBA" id="ARBA00022967"/>
    </source>
</evidence>
<dbReference type="InterPro" id="IPR002429">
    <property type="entry name" value="CcO_II-like_C"/>
</dbReference>
<reference evidence="18" key="1">
    <citation type="journal article" date="2020" name="BMC Evol. Biol.">
        <title>Potential causes and consequences of rapid mitochondrial genome evolution in thermoacidophilic Galdieria (Rhodophyta).</title>
        <authorList>
            <person name="Cho C.H."/>
            <person name="Park S.I."/>
            <person name="Ciniglia C."/>
            <person name="Yang E.C."/>
            <person name="Graf L."/>
            <person name="Bhattacharya D."/>
            <person name="Yoon H.S."/>
        </authorList>
    </citation>
    <scope>NUCLEOTIDE SEQUENCE</scope>
    <source>
        <strain evidence="18">DBV 009</strain>
    </source>
</reference>
<comment type="similarity">
    <text evidence="2 14">Belongs to the cytochrome c oxidase subunit 2 family.</text>
</comment>
<dbReference type="PROSITE" id="PS00078">
    <property type="entry name" value="COX2"/>
    <property type="match status" value="1"/>
</dbReference>
<comment type="function">
    <text evidence="14">Component of the cytochrome c oxidase, the last enzyme in the mitochondrial electron transport chain which drives oxidative phosphorylation. The respiratory chain contains 3 multisubunit complexes succinate dehydrogenase (complex II, CII), ubiquinol-cytochrome c oxidoreductase (cytochrome b-c1 complex, complex III, CIII) and cytochrome c oxidase (complex IV, CIV), that cooperate to transfer electrons derived from NADH and succinate to molecular oxygen, creating an electrochemical gradient over the inner membrane that drives transmembrane transport and the ATP synthase. Cytochrome c oxidase is the component of the respiratory chain that catalyzes the reduction of oxygen to water. Electrons originating from reduced cytochrome c in the intermembrane space (IMS) are transferred via the dinuclear copper A center (CU(A)) of subunit 2 and heme A of subunit 1 to the active site in subunit 1, a binuclear center (BNC) formed by heme A3 and copper B (CU(B)). The BNC reduces molecular oxygen to 2 water molecules using 4 electrons from cytochrome c in the IMS and 4 protons from the mitochondrial matrix.</text>
</comment>
<dbReference type="Pfam" id="PF02790">
    <property type="entry name" value="COX2_TM"/>
    <property type="match status" value="1"/>
</dbReference>
<evidence type="ECO:0000256" key="2">
    <source>
        <dbReference type="ARBA" id="ARBA00007866"/>
    </source>
</evidence>
<evidence type="ECO:0000256" key="14">
    <source>
        <dbReference type="RuleBase" id="RU000457"/>
    </source>
</evidence>
<dbReference type="InterPro" id="IPR045187">
    <property type="entry name" value="CcO_II"/>
</dbReference>
<keyword evidence="14" id="KW-0999">Mitochondrion inner membrane</keyword>
<dbReference type="CDD" id="cd13912">
    <property type="entry name" value="CcO_II_C"/>
    <property type="match status" value="1"/>
</dbReference>
<dbReference type="InterPro" id="IPR001505">
    <property type="entry name" value="Copper_CuA"/>
</dbReference>
<dbReference type="InterPro" id="IPR014222">
    <property type="entry name" value="Cyt_c_oxidase_su2"/>
</dbReference>
<evidence type="ECO:0000313" key="18">
    <source>
        <dbReference type="EMBL" id="QNR39783.1"/>
    </source>
</evidence>
<comment type="catalytic activity">
    <reaction evidence="13">
        <text>4 Fe(II)-[cytochrome c] + O2 + 8 H(+)(in) = 4 Fe(III)-[cytochrome c] + 2 H2O + 4 H(+)(out)</text>
        <dbReference type="Rhea" id="RHEA:11436"/>
        <dbReference type="Rhea" id="RHEA-COMP:10350"/>
        <dbReference type="Rhea" id="RHEA-COMP:14399"/>
        <dbReference type="ChEBI" id="CHEBI:15377"/>
        <dbReference type="ChEBI" id="CHEBI:15378"/>
        <dbReference type="ChEBI" id="CHEBI:15379"/>
        <dbReference type="ChEBI" id="CHEBI:29033"/>
        <dbReference type="ChEBI" id="CHEBI:29034"/>
        <dbReference type="EC" id="7.1.1.9"/>
    </reaction>
    <physiologicalReaction direction="left-to-right" evidence="13">
        <dbReference type="Rhea" id="RHEA:11437"/>
    </physiologicalReaction>
</comment>
<evidence type="ECO:0000256" key="5">
    <source>
        <dbReference type="ARBA" id="ARBA00022692"/>
    </source>
</evidence>
<keyword evidence="3 14" id="KW-0813">Transport</keyword>
<dbReference type="PANTHER" id="PTHR22888:SF9">
    <property type="entry name" value="CYTOCHROME C OXIDASE SUBUNIT 2"/>
    <property type="match status" value="1"/>
</dbReference>
<evidence type="ECO:0000256" key="6">
    <source>
        <dbReference type="ARBA" id="ARBA00022723"/>
    </source>
</evidence>
<dbReference type="GeneID" id="63062084"/>
<dbReference type="InterPro" id="IPR036257">
    <property type="entry name" value="Cyt_c_oxidase_su2_TM_sf"/>
</dbReference>
<dbReference type="InterPro" id="IPR008972">
    <property type="entry name" value="Cupredoxin"/>
</dbReference>
<name>A0A7H0WB54_9RHOD</name>
<proteinExistence type="inferred from homology"/>
<evidence type="ECO:0000256" key="15">
    <source>
        <dbReference type="SAM" id="Phobius"/>
    </source>
</evidence>
<dbReference type="Pfam" id="PF00116">
    <property type="entry name" value="COX2"/>
    <property type="match status" value="1"/>
</dbReference>
<dbReference type="SUPFAM" id="SSF81464">
    <property type="entry name" value="Cytochrome c oxidase subunit II-like, transmembrane region"/>
    <property type="match status" value="1"/>
</dbReference>
<evidence type="ECO:0000256" key="10">
    <source>
        <dbReference type="ARBA" id="ARBA00023008"/>
    </source>
</evidence>
<keyword evidence="6 14" id="KW-0479">Metal-binding</keyword>
<evidence type="ECO:0000256" key="1">
    <source>
        <dbReference type="ARBA" id="ARBA00004225"/>
    </source>
</evidence>
<dbReference type="GO" id="GO:1902495">
    <property type="term" value="C:transmembrane transporter complex"/>
    <property type="evidence" value="ECO:0007669"/>
    <property type="project" value="UniProtKB-ARBA"/>
</dbReference>
<dbReference type="RefSeq" id="YP_010007597.1">
    <property type="nucleotide sequence ID" value="NC_053318.1"/>
</dbReference>
<comment type="cofactor">
    <cofactor evidence="14">
        <name>Cu cation</name>
        <dbReference type="ChEBI" id="CHEBI:23378"/>
    </cofactor>
    <text evidence="14">Binds a copper A center.</text>
</comment>
<evidence type="ECO:0000256" key="3">
    <source>
        <dbReference type="ARBA" id="ARBA00022448"/>
    </source>
</evidence>
<dbReference type="NCBIfam" id="TIGR02866">
    <property type="entry name" value="CoxB"/>
    <property type="match status" value="1"/>
</dbReference>
<comment type="subcellular location">
    <subcellularLocation>
        <location evidence="14">Mitochondrion inner membrane</location>
        <topology evidence="14">Multi-pass membrane protein</topology>
    </subcellularLocation>
    <subcellularLocation>
        <location evidence="1">Mitochondrion membrane</location>
        <topology evidence="1">Multi-pass membrane protein</topology>
    </subcellularLocation>
</comment>
<dbReference type="InterPro" id="IPR011759">
    <property type="entry name" value="Cyt_c_oxidase_su2_TM_dom"/>
</dbReference>
<dbReference type="GO" id="GO:0005507">
    <property type="term" value="F:copper ion binding"/>
    <property type="evidence" value="ECO:0007669"/>
    <property type="project" value="InterPro"/>
</dbReference>
<keyword evidence="8 14" id="KW-0249">Electron transport</keyword>
<dbReference type="GO" id="GO:0042773">
    <property type="term" value="P:ATP synthesis coupled electron transport"/>
    <property type="evidence" value="ECO:0007669"/>
    <property type="project" value="TreeGrafter"/>
</dbReference>
<dbReference type="PROSITE" id="PS50999">
    <property type="entry name" value="COX2_TM"/>
    <property type="match status" value="1"/>
</dbReference>
<feature type="domain" description="Cytochrome oxidase subunit II copper A binding" evidence="16">
    <location>
        <begin position="103"/>
        <end position="238"/>
    </location>
</feature>
<dbReference type="GO" id="GO:0016491">
    <property type="term" value="F:oxidoreductase activity"/>
    <property type="evidence" value="ECO:0007669"/>
    <property type="project" value="InterPro"/>
</dbReference>
<dbReference type="GO" id="GO:0005743">
    <property type="term" value="C:mitochondrial inner membrane"/>
    <property type="evidence" value="ECO:0007669"/>
    <property type="project" value="UniProtKB-SubCell"/>
</dbReference>
<dbReference type="AlphaFoldDB" id="A0A7H0WB54"/>
<dbReference type="Gene3D" id="1.10.287.90">
    <property type="match status" value="1"/>
</dbReference>
<evidence type="ECO:0000256" key="12">
    <source>
        <dbReference type="ARBA" id="ARBA00023136"/>
    </source>
</evidence>
<feature type="transmembrane region" description="Helical" evidence="15">
    <location>
        <begin position="33"/>
        <end position="53"/>
    </location>
</feature>
<keyword evidence="9 15" id="KW-1133">Transmembrane helix</keyword>
<dbReference type="GO" id="GO:1902494">
    <property type="term" value="C:catalytic complex"/>
    <property type="evidence" value="ECO:0007669"/>
    <property type="project" value="UniProtKB-ARBA"/>
</dbReference>
<dbReference type="SUPFAM" id="SSF49503">
    <property type="entry name" value="Cupredoxins"/>
    <property type="match status" value="1"/>
</dbReference>
<evidence type="ECO:0000256" key="8">
    <source>
        <dbReference type="ARBA" id="ARBA00022982"/>
    </source>
</evidence>
<dbReference type="EMBL" id="MT270116">
    <property type="protein sequence ID" value="QNR39783.1"/>
    <property type="molecule type" value="Genomic_DNA"/>
</dbReference>
<evidence type="ECO:0000256" key="9">
    <source>
        <dbReference type="ARBA" id="ARBA00022989"/>
    </source>
</evidence>
<evidence type="ECO:0000259" key="16">
    <source>
        <dbReference type="PROSITE" id="PS50857"/>
    </source>
</evidence>
<sequence>MVIRSDAPARWSIGFQDPATPVMEGIINLHHDIMYFMIMIMGMVIYIMIRIIYKYDYRKNREEMKEKRGALIEAIWTLMPTVILIFIAVPSYALLYAMEEEVDAGVTVKIIGHQWYWSYEYSDYGEEGISYDSYMIGEEDLEEGDLRMLEVDNRMVLPIRTHVRLLMTSSDVIHSWAVPSLGVKCDAVPGRLSQVWLYMKREGVYYGQCSELCGINHAYMPIVVEGVKVEGYKEWIKNKIREE</sequence>
<dbReference type="InterPro" id="IPR034210">
    <property type="entry name" value="CcO_II_C"/>
</dbReference>
<accession>A0A7H0WB54</accession>
<protein>
    <recommendedName>
        <fullName evidence="14">Cytochrome c oxidase subunit 2</fullName>
    </recommendedName>
</protein>
<keyword evidence="5 14" id="KW-0812">Transmembrane</keyword>
<dbReference type="PANTHER" id="PTHR22888">
    <property type="entry name" value="CYTOCHROME C OXIDASE, SUBUNIT II"/>
    <property type="match status" value="1"/>
</dbReference>